<dbReference type="Proteomes" id="UP000305100">
    <property type="component" value="Unassembled WGS sequence"/>
</dbReference>
<evidence type="ECO:0000313" key="7">
    <source>
        <dbReference type="Proteomes" id="UP000305100"/>
    </source>
</evidence>
<dbReference type="InterPro" id="IPR011010">
    <property type="entry name" value="DNA_brk_join_enz"/>
</dbReference>
<dbReference type="PROSITE" id="PS51898">
    <property type="entry name" value="TYR_RECOMBINASE"/>
    <property type="match status" value="1"/>
</dbReference>
<dbReference type="Pfam" id="PF14657">
    <property type="entry name" value="Arm-DNA-bind_4"/>
    <property type="match status" value="1"/>
</dbReference>
<dbReference type="Pfam" id="PF00589">
    <property type="entry name" value="Phage_integrase"/>
    <property type="match status" value="1"/>
</dbReference>
<name>A0A5R9CYC4_9LACO</name>
<dbReference type="InterPro" id="IPR028259">
    <property type="entry name" value="AP2-like_int_N"/>
</dbReference>
<keyword evidence="4" id="KW-0233">DNA recombination</keyword>
<evidence type="ECO:0000256" key="2">
    <source>
        <dbReference type="ARBA" id="ARBA00022908"/>
    </source>
</evidence>
<gene>
    <name evidence="6" type="ORF">FEZ41_04540</name>
</gene>
<dbReference type="InterPro" id="IPR050808">
    <property type="entry name" value="Phage_Integrase"/>
</dbReference>
<dbReference type="Gene3D" id="1.10.150.130">
    <property type="match status" value="1"/>
</dbReference>
<evidence type="ECO:0000256" key="3">
    <source>
        <dbReference type="ARBA" id="ARBA00023125"/>
    </source>
</evidence>
<keyword evidence="3" id="KW-0238">DNA-binding</keyword>
<dbReference type="Gene3D" id="1.10.443.10">
    <property type="entry name" value="Intergrase catalytic core"/>
    <property type="match status" value="1"/>
</dbReference>
<reference evidence="6 7" key="1">
    <citation type="submission" date="2019-05" db="EMBL/GenBank/DDBJ databases">
        <title>The metagenome of a microbial culture collection derived from dairy environment covers the genomic content of the human microbiome.</title>
        <authorList>
            <person name="Roder T."/>
            <person name="Wuthrich D."/>
            <person name="Sattari Z."/>
            <person name="Von Ah U."/>
            <person name="Bar C."/>
            <person name="Ronchi F."/>
            <person name="Macpherson A.J."/>
            <person name="Ganal-Vonarburg S.C."/>
            <person name="Bruggmann R."/>
            <person name="Vergeres G."/>
        </authorList>
    </citation>
    <scope>NUCLEOTIDE SEQUENCE [LARGE SCALE GENOMIC DNA]</scope>
    <source>
        <strain evidence="6 7">FAM 1079</strain>
    </source>
</reference>
<keyword evidence="2" id="KW-0229">DNA integration</keyword>
<evidence type="ECO:0000256" key="1">
    <source>
        <dbReference type="ARBA" id="ARBA00008857"/>
    </source>
</evidence>
<dbReference type="InterPro" id="IPR004107">
    <property type="entry name" value="Integrase_SAM-like_N"/>
</dbReference>
<dbReference type="OrthoDB" id="9803188at2"/>
<proteinExistence type="inferred from homology"/>
<dbReference type="InterPro" id="IPR013762">
    <property type="entry name" value="Integrase-like_cat_sf"/>
</dbReference>
<organism evidence="6 7">
    <name type="scientific">Lentilactobacillus parafarraginis</name>
    <dbReference type="NCBI Taxonomy" id="390842"/>
    <lineage>
        <taxon>Bacteria</taxon>
        <taxon>Bacillati</taxon>
        <taxon>Bacillota</taxon>
        <taxon>Bacilli</taxon>
        <taxon>Lactobacillales</taxon>
        <taxon>Lactobacillaceae</taxon>
        <taxon>Lentilactobacillus</taxon>
    </lineage>
</organism>
<feature type="domain" description="Tyr recombinase" evidence="5">
    <location>
        <begin position="173"/>
        <end position="375"/>
    </location>
</feature>
<evidence type="ECO:0000256" key="4">
    <source>
        <dbReference type="ARBA" id="ARBA00023172"/>
    </source>
</evidence>
<dbReference type="RefSeq" id="WP_138467356.1">
    <property type="nucleotide sequence ID" value="NZ_VBSX01000007.1"/>
</dbReference>
<dbReference type="EMBL" id="VBSX01000007">
    <property type="protein sequence ID" value="TLQ20138.1"/>
    <property type="molecule type" value="Genomic_DNA"/>
</dbReference>
<evidence type="ECO:0000313" key="6">
    <source>
        <dbReference type="EMBL" id="TLQ20138.1"/>
    </source>
</evidence>
<dbReference type="GO" id="GO:0015074">
    <property type="term" value="P:DNA integration"/>
    <property type="evidence" value="ECO:0007669"/>
    <property type="project" value="UniProtKB-KW"/>
</dbReference>
<dbReference type="PANTHER" id="PTHR30629:SF2">
    <property type="entry name" value="PROPHAGE INTEGRASE INTS-RELATED"/>
    <property type="match status" value="1"/>
</dbReference>
<dbReference type="SUPFAM" id="SSF56349">
    <property type="entry name" value="DNA breaking-rejoining enzymes"/>
    <property type="match status" value="1"/>
</dbReference>
<dbReference type="GO" id="GO:0003677">
    <property type="term" value="F:DNA binding"/>
    <property type="evidence" value="ECO:0007669"/>
    <property type="project" value="UniProtKB-KW"/>
</dbReference>
<dbReference type="InterPro" id="IPR010998">
    <property type="entry name" value="Integrase_recombinase_N"/>
</dbReference>
<dbReference type="InterPro" id="IPR002104">
    <property type="entry name" value="Integrase_catalytic"/>
</dbReference>
<accession>A0A5R9CYC4</accession>
<comment type="caution">
    <text evidence="6">The sequence shown here is derived from an EMBL/GenBank/DDBJ whole genome shotgun (WGS) entry which is preliminary data.</text>
</comment>
<dbReference type="PANTHER" id="PTHR30629">
    <property type="entry name" value="PROPHAGE INTEGRASE"/>
    <property type="match status" value="1"/>
</dbReference>
<sequence length="383" mass="44684">MASITSYQLKNGHKRYVFQVYAGLDPQTGKPKRIMKRGFRTKKEATLAANQLELSISRGDFQQENNILSRTVYEQWYQAYKNTVRESIISQTAGMFNNHILPYFGDKRIRTITIVQVQRAVNKWFKEAPRNFKKWYNYTTNVFDYALKHGYMHGDNPAKQITIPRRKAHWGRSHDNFWDREELTKFFQCINYNLEPEKYTLFRVLAFAGVRRGECLSLTWDDISFSKSTLSVNKTLTQGMHGRQIIQPPKTLAGQREVTLDKATLHYLKLWRATQKRDYLMMGFNTLQKKQLVFANLKNGYKSLNTPARWLKEIIKDSQLKPITIHGFRHTSASLLFEAGATIKEVQTRLGHDDAQTTLNIYTHVTQKQDNQAAEKLANLLDF</sequence>
<evidence type="ECO:0000259" key="5">
    <source>
        <dbReference type="PROSITE" id="PS51898"/>
    </source>
</evidence>
<dbReference type="Pfam" id="PF14659">
    <property type="entry name" value="Phage_int_SAM_3"/>
    <property type="match status" value="1"/>
</dbReference>
<comment type="similarity">
    <text evidence="1">Belongs to the 'phage' integrase family.</text>
</comment>
<dbReference type="GO" id="GO:0006310">
    <property type="term" value="P:DNA recombination"/>
    <property type="evidence" value="ECO:0007669"/>
    <property type="project" value="UniProtKB-KW"/>
</dbReference>
<protein>
    <submittedName>
        <fullName evidence="6">Site-specific integrase</fullName>
    </submittedName>
</protein>
<dbReference type="CDD" id="cd01189">
    <property type="entry name" value="INT_ICEBs1_C_like"/>
    <property type="match status" value="1"/>
</dbReference>
<dbReference type="AlphaFoldDB" id="A0A5R9CYC4"/>